<evidence type="ECO:0000313" key="3">
    <source>
        <dbReference type="Proteomes" id="UP000254326"/>
    </source>
</evidence>
<keyword evidence="3" id="KW-1185">Reference proteome</keyword>
<organism evidence="2 3">
    <name type="scientific">Marinomonas piezotolerans</name>
    <dbReference type="NCBI Taxonomy" id="2213058"/>
    <lineage>
        <taxon>Bacteria</taxon>
        <taxon>Pseudomonadati</taxon>
        <taxon>Pseudomonadota</taxon>
        <taxon>Gammaproteobacteria</taxon>
        <taxon>Oceanospirillales</taxon>
        <taxon>Oceanospirillaceae</taxon>
        <taxon>Marinomonas</taxon>
    </lineage>
</organism>
<protein>
    <recommendedName>
        <fullName evidence="4">DUF3108 domain-containing protein</fullName>
    </recommendedName>
</protein>
<feature type="signal peptide" evidence="1">
    <location>
        <begin position="1"/>
        <end position="22"/>
    </location>
</feature>
<dbReference type="RefSeq" id="WP_115467460.1">
    <property type="nucleotide sequence ID" value="NZ_QKRA01000002.1"/>
</dbReference>
<comment type="caution">
    <text evidence="2">The sequence shown here is derived from an EMBL/GenBank/DDBJ whole genome shotgun (WGS) entry which is preliminary data.</text>
</comment>
<sequence length="240" mass="27115">MTWRNSLIVSCIALASANTALAQLPSEVVGSAYSKETGDLLYIERHRYLEDHTHEVRYFSPQGEMFARKQLSYDVSENAPAFEQLNELKGEWIKASYNDDQLELQYRETENGKVSSKSFDLKPNLLVDAGFDRYVKNNWQSLVSDRVGSIEYLVPSKLTTVGFDVSKVACLPDTQESAVCFTISPQSWWVSLVVDPIIVAYDQSTRNLLRFTGRGNIANADGKYQSVDILYKYPDQISAN</sequence>
<dbReference type="EMBL" id="QKRA01000002">
    <property type="protein sequence ID" value="RDL45427.1"/>
    <property type="molecule type" value="Genomic_DNA"/>
</dbReference>
<proteinExistence type="predicted"/>
<dbReference type="AlphaFoldDB" id="A0A370UC86"/>
<name>A0A370UC86_9GAMM</name>
<evidence type="ECO:0000313" key="2">
    <source>
        <dbReference type="EMBL" id="RDL45427.1"/>
    </source>
</evidence>
<evidence type="ECO:0008006" key="4">
    <source>
        <dbReference type="Google" id="ProtNLM"/>
    </source>
</evidence>
<dbReference type="OrthoDB" id="1491713at2"/>
<dbReference type="Proteomes" id="UP000254326">
    <property type="component" value="Unassembled WGS sequence"/>
</dbReference>
<evidence type="ECO:0000256" key="1">
    <source>
        <dbReference type="SAM" id="SignalP"/>
    </source>
</evidence>
<gene>
    <name evidence="2" type="ORF">DN730_07405</name>
</gene>
<reference evidence="2 3" key="1">
    <citation type="submission" date="2018-06" db="EMBL/GenBank/DDBJ databases">
        <title>Marinomonas sp. YLB-05 draft genome sequence.</title>
        <authorList>
            <person name="Yu L."/>
            <person name="Tang X."/>
        </authorList>
    </citation>
    <scope>NUCLEOTIDE SEQUENCE [LARGE SCALE GENOMIC DNA]</scope>
    <source>
        <strain evidence="2 3">YLB-05</strain>
    </source>
</reference>
<accession>A0A370UC86</accession>
<feature type="chain" id="PRO_5016688684" description="DUF3108 domain-containing protein" evidence="1">
    <location>
        <begin position="23"/>
        <end position="240"/>
    </location>
</feature>
<keyword evidence="1" id="KW-0732">Signal</keyword>